<dbReference type="SMART" id="SM00320">
    <property type="entry name" value="WD40"/>
    <property type="match status" value="6"/>
</dbReference>
<dbReference type="PANTHER" id="PTHR10622:SF10">
    <property type="entry name" value="HET DOMAIN-CONTAINING PROTEIN"/>
    <property type="match status" value="1"/>
</dbReference>
<organism evidence="5 6">
    <name type="scientific">Suillus plorans</name>
    <dbReference type="NCBI Taxonomy" id="116603"/>
    <lineage>
        <taxon>Eukaryota</taxon>
        <taxon>Fungi</taxon>
        <taxon>Dikarya</taxon>
        <taxon>Basidiomycota</taxon>
        <taxon>Agaricomycotina</taxon>
        <taxon>Agaricomycetes</taxon>
        <taxon>Agaricomycetidae</taxon>
        <taxon>Boletales</taxon>
        <taxon>Suillineae</taxon>
        <taxon>Suillaceae</taxon>
        <taxon>Suillus</taxon>
    </lineage>
</organism>
<dbReference type="SUPFAM" id="SSF50978">
    <property type="entry name" value="WD40 repeat-like"/>
    <property type="match status" value="1"/>
</dbReference>
<dbReference type="SUPFAM" id="SSF48452">
    <property type="entry name" value="TPR-like"/>
    <property type="match status" value="2"/>
</dbReference>
<dbReference type="InterPro" id="IPR011990">
    <property type="entry name" value="TPR-like_helical_dom_sf"/>
</dbReference>
<evidence type="ECO:0000256" key="2">
    <source>
        <dbReference type="ARBA" id="ARBA00022737"/>
    </source>
</evidence>
<dbReference type="CDD" id="cd00200">
    <property type="entry name" value="WD40"/>
    <property type="match status" value="1"/>
</dbReference>
<dbReference type="OrthoDB" id="2661654at2759"/>
<reference evidence="5" key="1">
    <citation type="journal article" date="2020" name="New Phytol.">
        <title>Comparative genomics reveals dynamic genome evolution in host specialist ectomycorrhizal fungi.</title>
        <authorList>
            <person name="Lofgren L.A."/>
            <person name="Nguyen N.H."/>
            <person name="Vilgalys R."/>
            <person name="Ruytinx J."/>
            <person name="Liao H.L."/>
            <person name="Branco S."/>
            <person name="Kuo A."/>
            <person name="LaButti K."/>
            <person name="Lipzen A."/>
            <person name="Andreopoulos W."/>
            <person name="Pangilinan J."/>
            <person name="Riley R."/>
            <person name="Hundley H."/>
            <person name="Na H."/>
            <person name="Barry K."/>
            <person name="Grigoriev I.V."/>
            <person name="Stajich J.E."/>
            <person name="Kennedy P.G."/>
        </authorList>
    </citation>
    <scope>NUCLEOTIDE SEQUENCE</scope>
    <source>
        <strain evidence="5">S12</strain>
    </source>
</reference>
<sequence>MIEAERITTAIRTFQGHEETLFAVAVFPDRCRMVTASGDKTLRLWDLENGVVLKIIEGHRFAVRRVAVSRDGKFIASGDDGGELITWNRDGEPLIQPTKVHSRPIWWLDFSPDSTFLASSSWDATVEFSNTKTWRVQGDPISCVAGVFCIRYSPSGKYLAIATFKHIQIWNPGKRECITKFEGQSAFNGAGNATLAWTPDGKQLISSGNERDPTIRIWDSSTWKQVGEPCKGHAGNVYMIALNSAGTLLASASDDHQHTNEVFCVTFSADDKHILSGGRDKMMSKWAVPLLEDSLGDQAPDDALREDAPKEQVADSISNILTVNATTRDACISGDLLTADRLLTRDIGAAGNDYNSYASRSFVKVRNSDWDRALDDALKSISIQPSLMGCISKGIALCGKQQFQDAMKAFDLAFMYVDADLNKTRLLLLIKAIALFNANQRDEAILRVQELATTRPSVNSLACGIVEAYLHVQVGMNALDDARHNEAAGHFTAAVNTIGFSSTSAIHSKYDIFVVLFGWDLKSLWLTAHQHWCRSLFLAGRFVEALRSYRHMINASDELTKASCLAWSAAFKQDYSALHAATGVADLATKGDDALAAGNYDRAIELYSVAIDLDLATDGIFANRSKARSQKMLWDDALLDAQTVIKLTPLSHIGYELGYTALHGAHRYDEAIDTFQTMLFKLENAPDTQIQKLRQQYVHPSEADGAIQQTVKAQLDDAPHRLLNTFTGRLCNREAQIDAFKASPEYKELLSSTLMHADLRMEHIKDVVASYFCCVTLSHRWEGKEPLLHDVQDKVVDELNPVGSIMKLQSFCKTARAAGYRWGWIDSCCIDQANNVELQTSLNSMFEWYRTSALTMVYLSDVPPSSKSGALARSAWNTRGWTLPEFLVPEVIRFYQSDWTPYLNDCSPNHKQSVAIMQELEDATGIDAQILVAFRPGMMNAREKLQWASTRVTTVEEDIAYSLFGIFGVRLNIMYGEKKQNALGRLLEDIIAVSGDITALDWFGTPSEFNSCLPADITSYEASPYTPPFMSEDEMRISVSSLKDTVTVESALKLYSSLDRLSAPRFTHRRLLLPCIAFPVTEVRRRPIEHKETYFTYEVKADGLHDLQITTEDRLPQFSRGRPARQSFLLVRPWDRCLLELPAPDFADDTESMGDFALPGSPREQDPVDSESIQRAMRLIVRLGQPFSAFLLARQRGKEYKRIASDHDIIAQVKDANHVDSMMDSIRIPEIL</sequence>
<evidence type="ECO:0000256" key="1">
    <source>
        <dbReference type="ARBA" id="ARBA00022574"/>
    </source>
</evidence>
<proteinExistence type="predicted"/>
<feature type="domain" description="Heterokaryon incompatibility" evidence="4">
    <location>
        <begin position="775"/>
        <end position="864"/>
    </location>
</feature>
<gene>
    <name evidence="5" type="ORF">HD556DRAFT_1524880</name>
</gene>
<dbReference type="PROSITE" id="PS50082">
    <property type="entry name" value="WD_REPEATS_2"/>
    <property type="match status" value="3"/>
</dbReference>
<dbReference type="Proteomes" id="UP000719766">
    <property type="component" value="Unassembled WGS sequence"/>
</dbReference>
<evidence type="ECO:0000259" key="4">
    <source>
        <dbReference type="Pfam" id="PF06985"/>
    </source>
</evidence>
<evidence type="ECO:0000313" key="5">
    <source>
        <dbReference type="EMBL" id="KAG1800323.1"/>
    </source>
</evidence>
<dbReference type="GeneID" id="64603005"/>
<protein>
    <recommendedName>
        <fullName evidence="4">Heterokaryon incompatibility domain-containing protein</fullName>
    </recommendedName>
</protein>
<dbReference type="Pfam" id="PF06985">
    <property type="entry name" value="HET"/>
    <property type="match status" value="1"/>
</dbReference>
<keyword evidence="6" id="KW-1185">Reference proteome</keyword>
<dbReference type="Gene3D" id="1.25.40.10">
    <property type="entry name" value="Tetratricopeptide repeat domain"/>
    <property type="match status" value="2"/>
</dbReference>
<dbReference type="InterPro" id="IPR036322">
    <property type="entry name" value="WD40_repeat_dom_sf"/>
</dbReference>
<dbReference type="Pfam" id="PF00400">
    <property type="entry name" value="WD40"/>
    <property type="match status" value="6"/>
</dbReference>
<keyword evidence="2" id="KW-0677">Repeat</keyword>
<feature type="repeat" description="WD" evidence="3">
    <location>
        <begin position="56"/>
        <end position="88"/>
    </location>
</feature>
<keyword evidence="1 3" id="KW-0853">WD repeat</keyword>
<feature type="repeat" description="WD" evidence="3">
    <location>
        <begin position="255"/>
        <end position="286"/>
    </location>
</feature>
<comment type="caution">
    <text evidence="5">The sequence shown here is derived from an EMBL/GenBank/DDBJ whole genome shotgun (WGS) entry which is preliminary data.</text>
</comment>
<dbReference type="RefSeq" id="XP_041164309.1">
    <property type="nucleotide sequence ID" value="XM_041309241.1"/>
</dbReference>
<dbReference type="Gene3D" id="2.130.10.10">
    <property type="entry name" value="YVTN repeat-like/Quinoprotein amine dehydrogenase"/>
    <property type="match status" value="2"/>
</dbReference>
<dbReference type="PANTHER" id="PTHR10622">
    <property type="entry name" value="HET DOMAIN-CONTAINING PROTEIN"/>
    <property type="match status" value="1"/>
</dbReference>
<accession>A0A9P7DQ73</accession>
<dbReference type="PROSITE" id="PS50294">
    <property type="entry name" value="WD_REPEATS_REGION"/>
    <property type="match status" value="1"/>
</dbReference>
<dbReference type="AlphaFoldDB" id="A0A9P7DQ73"/>
<dbReference type="InterPro" id="IPR019775">
    <property type="entry name" value="WD40_repeat_CS"/>
</dbReference>
<dbReference type="InterPro" id="IPR015943">
    <property type="entry name" value="WD40/YVTN_repeat-like_dom_sf"/>
</dbReference>
<name>A0A9P7DQ73_9AGAM</name>
<dbReference type="InterPro" id="IPR010730">
    <property type="entry name" value="HET"/>
</dbReference>
<evidence type="ECO:0000256" key="3">
    <source>
        <dbReference type="PROSITE-ProRule" id="PRU00221"/>
    </source>
</evidence>
<evidence type="ECO:0000313" key="6">
    <source>
        <dbReference type="Proteomes" id="UP000719766"/>
    </source>
</evidence>
<dbReference type="PROSITE" id="PS00678">
    <property type="entry name" value="WD_REPEATS_1"/>
    <property type="match status" value="1"/>
</dbReference>
<feature type="repeat" description="WD" evidence="3">
    <location>
        <begin position="14"/>
        <end position="55"/>
    </location>
</feature>
<dbReference type="EMBL" id="JABBWE010000009">
    <property type="protein sequence ID" value="KAG1800323.1"/>
    <property type="molecule type" value="Genomic_DNA"/>
</dbReference>
<dbReference type="InterPro" id="IPR001680">
    <property type="entry name" value="WD40_rpt"/>
</dbReference>